<dbReference type="InterPro" id="IPR001878">
    <property type="entry name" value="Znf_CCHC"/>
</dbReference>
<dbReference type="InterPro" id="IPR052579">
    <property type="entry name" value="Zinc_finger_SWIM"/>
</dbReference>
<dbReference type="GO" id="GO:0008270">
    <property type="term" value="F:zinc ion binding"/>
    <property type="evidence" value="ECO:0007669"/>
    <property type="project" value="UniProtKB-KW"/>
</dbReference>
<feature type="region of interest" description="Disordered" evidence="2">
    <location>
        <begin position="577"/>
        <end position="603"/>
    </location>
</feature>
<gene>
    <name evidence="4" type="primary">ABSGL_09458.1 scaffold 11253</name>
</gene>
<dbReference type="OrthoDB" id="1880067at2759"/>
<dbReference type="STRING" id="4829.A0A163JKP3"/>
<evidence type="ECO:0000313" key="4">
    <source>
        <dbReference type="EMBL" id="SAM03616.1"/>
    </source>
</evidence>
<feature type="compositionally biased region" description="Polar residues" evidence="2">
    <location>
        <begin position="591"/>
        <end position="601"/>
    </location>
</feature>
<protein>
    <recommendedName>
        <fullName evidence="3">CCHC-type domain-containing protein</fullName>
    </recommendedName>
</protein>
<keyword evidence="5" id="KW-1185">Reference proteome</keyword>
<evidence type="ECO:0000259" key="3">
    <source>
        <dbReference type="PROSITE" id="PS50158"/>
    </source>
</evidence>
<dbReference type="PANTHER" id="PTHR31569:SF4">
    <property type="entry name" value="SWIM-TYPE DOMAIN-CONTAINING PROTEIN"/>
    <property type="match status" value="1"/>
</dbReference>
<reference evidence="4" key="1">
    <citation type="submission" date="2016-04" db="EMBL/GenBank/DDBJ databases">
        <authorList>
            <person name="Evans L.H."/>
            <person name="Alamgir A."/>
            <person name="Owens N."/>
            <person name="Weber N.D."/>
            <person name="Virtaneva K."/>
            <person name="Barbian K."/>
            <person name="Babar A."/>
            <person name="Rosenke K."/>
        </authorList>
    </citation>
    <scope>NUCLEOTIDE SEQUENCE [LARGE SCALE GENOMIC DNA]</scope>
    <source>
        <strain evidence="4">CBS 101.48</strain>
    </source>
</reference>
<dbReference type="Pfam" id="PF10551">
    <property type="entry name" value="MULE"/>
    <property type="match status" value="1"/>
</dbReference>
<dbReference type="InterPro" id="IPR018289">
    <property type="entry name" value="MULE_transposase_dom"/>
</dbReference>
<evidence type="ECO:0000256" key="1">
    <source>
        <dbReference type="PROSITE-ProRule" id="PRU00047"/>
    </source>
</evidence>
<keyword evidence="1" id="KW-0862">Zinc</keyword>
<organism evidence="4">
    <name type="scientific">Absidia glauca</name>
    <name type="common">Pin mould</name>
    <dbReference type="NCBI Taxonomy" id="4829"/>
    <lineage>
        <taxon>Eukaryota</taxon>
        <taxon>Fungi</taxon>
        <taxon>Fungi incertae sedis</taxon>
        <taxon>Mucoromycota</taxon>
        <taxon>Mucoromycotina</taxon>
        <taxon>Mucoromycetes</taxon>
        <taxon>Mucorales</taxon>
        <taxon>Cunninghamellaceae</taxon>
        <taxon>Absidia</taxon>
    </lineage>
</organism>
<dbReference type="AlphaFoldDB" id="A0A163JKP3"/>
<sequence length="630" mass="72015">MADEMQTPTTFTIATPGRLTFDDENDLMTYVLRFGQEQGMAITKGRTRKLNNALRSIDFKCDRGGSYRDRRTRVKLRSGWTLRAINNEHNHELDNDMSGHSSSRRLDAASRQTVAVMTAAGSQPRQIVTTLRQTNPAINLTSRTIYNERNRIRQAQLDGRTPISALMDELARTDEYVMDFRVGDDDNITHLFFAHHKSIKMVKLYGSVLLMDCTYKTNRFKMPLLEVVGITGSWKTFFCCFVFLAAETQHDYEWAMQAISTKLYDGLSPPITIATDRDPGLMGAIGRIFPTTNNIICLWHIDKNIVSNCRRDFNGDEEDWAGFLGMWKATVQSLEPAEFDNTWDRFETSYLTTNPSAVQYIKATWIPHKERFGTPWTRHFLHLKSTTTARVESAHHTIKSYIKVSTGHLRDVQAKICLAVENQDKEIHAKLMNDRIRIAHSHRIHMLRNIVGRVSAYALEATLKQVQRSAEANLSPCTNHFTTTMGLPCAHYILHGTQGTHDFRLALNDFNRHWWIDDSVYTPDIEAAEPEGGHPDIQPIVNHMLERYHQWTLPQQVQARHRLEEIAFGPAPVIHDPIIRRGRGRPVGSTARHNTASTQRDPSAFELAERTPRLCGRCRQTGHNVRNCPN</sequence>
<dbReference type="PROSITE" id="PS50158">
    <property type="entry name" value="ZF_CCHC"/>
    <property type="match status" value="1"/>
</dbReference>
<evidence type="ECO:0000313" key="5">
    <source>
        <dbReference type="Proteomes" id="UP000078561"/>
    </source>
</evidence>
<dbReference type="Proteomes" id="UP000078561">
    <property type="component" value="Unassembled WGS sequence"/>
</dbReference>
<dbReference type="OMA" id="FKEVVTH"/>
<name>A0A163JKP3_ABSGL</name>
<keyword evidence="1" id="KW-0863">Zinc-finger</keyword>
<keyword evidence="1" id="KW-0479">Metal-binding</keyword>
<dbReference type="EMBL" id="LT554210">
    <property type="protein sequence ID" value="SAM03616.1"/>
    <property type="molecule type" value="Genomic_DNA"/>
</dbReference>
<dbReference type="GO" id="GO:0003676">
    <property type="term" value="F:nucleic acid binding"/>
    <property type="evidence" value="ECO:0007669"/>
    <property type="project" value="InterPro"/>
</dbReference>
<proteinExistence type="predicted"/>
<dbReference type="InParanoid" id="A0A163JKP3"/>
<accession>A0A163JKP3</accession>
<evidence type="ECO:0000256" key="2">
    <source>
        <dbReference type="SAM" id="MobiDB-lite"/>
    </source>
</evidence>
<dbReference type="PANTHER" id="PTHR31569">
    <property type="entry name" value="SWIM-TYPE DOMAIN-CONTAINING PROTEIN"/>
    <property type="match status" value="1"/>
</dbReference>
<feature type="domain" description="CCHC-type" evidence="3">
    <location>
        <begin position="615"/>
        <end position="630"/>
    </location>
</feature>